<accession>A0ABN8IS06</accession>
<feature type="compositionally biased region" description="Pro residues" evidence="1">
    <location>
        <begin position="31"/>
        <end position="44"/>
    </location>
</feature>
<protein>
    <submittedName>
        <fullName evidence="2">Uncharacterized protein</fullName>
    </submittedName>
</protein>
<evidence type="ECO:0000313" key="2">
    <source>
        <dbReference type="EMBL" id="CAH2062474.1"/>
    </source>
</evidence>
<evidence type="ECO:0000313" key="3">
    <source>
        <dbReference type="Proteomes" id="UP000837857"/>
    </source>
</evidence>
<organism evidence="2 3">
    <name type="scientific">Iphiclides podalirius</name>
    <name type="common">scarce swallowtail</name>
    <dbReference type="NCBI Taxonomy" id="110791"/>
    <lineage>
        <taxon>Eukaryota</taxon>
        <taxon>Metazoa</taxon>
        <taxon>Ecdysozoa</taxon>
        <taxon>Arthropoda</taxon>
        <taxon>Hexapoda</taxon>
        <taxon>Insecta</taxon>
        <taxon>Pterygota</taxon>
        <taxon>Neoptera</taxon>
        <taxon>Endopterygota</taxon>
        <taxon>Lepidoptera</taxon>
        <taxon>Glossata</taxon>
        <taxon>Ditrysia</taxon>
        <taxon>Papilionoidea</taxon>
        <taxon>Papilionidae</taxon>
        <taxon>Papilioninae</taxon>
        <taxon>Iphiclides</taxon>
    </lineage>
</organism>
<name>A0ABN8IS06_9NEOP</name>
<sequence>MMGVSGCMSVRQARGACHCPACPRASGHGAPMPPPSLALPPMALPEPETTPVKDKKGSKMKVLKKIKKKMGLVVPAKCTSARGSAGSWERLARSAFRGSSCAIDFQCGPGFVLRNAPRLSK</sequence>
<feature type="non-terminal residue" evidence="2">
    <location>
        <position position="121"/>
    </location>
</feature>
<gene>
    <name evidence="2" type="ORF">IPOD504_LOCUS12013</name>
</gene>
<dbReference type="EMBL" id="OW152841">
    <property type="protein sequence ID" value="CAH2062474.1"/>
    <property type="molecule type" value="Genomic_DNA"/>
</dbReference>
<dbReference type="Proteomes" id="UP000837857">
    <property type="component" value="Chromosome 29"/>
</dbReference>
<evidence type="ECO:0000256" key="1">
    <source>
        <dbReference type="SAM" id="MobiDB-lite"/>
    </source>
</evidence>
<reference evidence="2" key="1">
    <citation type="submission" date="2022-03" db="EMBL/GenBank/DDBJ databases">
        <authorList>
            <person name="Martin H S."/>
        </authorList>
    </citation>
    <scope>NUCLEOTIDE SEQUENCE</scope>
</reference>
<feature type="region of interest" description="Disordered" evidence="1">
    <location>
        <begin position="28"/>
        <end position="61"/>
    </location>
</feature>
<keyword evidence="3" id="KW-1185">Reference proteome</keyword>
<proteinExistence type="predicted"/>